<gene>
    <name evidence="3" type="ORF">LL038_09820</name>
</gene>
<dbReference type="Pfam" id="PF13229">
    <property type="entry name" value="Beta_helix"/>
    <property type="match status" value="1"/>
</dbReference>
<evidence type="ECO:0000313" key="4">
    <source>
        <dbReference type="Proteomes" id="UP001164733"/>
    </source>
</evidence>
<dbReference type="SMART" id="SM00710">
    <property type="entry name" value="PbH1"/>
    <property type="match status" value="7"/>
</dbReference>
<dbReference type="EMBL" id="CP086239">
    <property type="protein sequence ID" value="WAG62507.1"/>
    <property type="molecule type" value="Genomic_DNA"/>
</dbReference>
<feature type="domain" description="Right handed beta helix" evidence="2">
    <location>
        <begin position="317"/>
        <end position="407"/>
    </location>
</feature>
<reference evidence="3" key="1">
    <citation type="submission" date="2021-11" db="EMBL/GenBank/DDBJ databases">
        <title>Clostridia strains as spoilage organisms.</title>
        <authorList>
            <person name="Wambui J."/>
            <person name="Stevens M.J.A."/>
            <person name="Stephan R."/>
        </authorList>
    </citation>
    <scope>NUCLEOTIDE SEQUENCE</scope>
    <source>
        <strain evidence="3">CF009</strain>
    </source>
</reference>
<protein>
    <submittedName>
        <fullName evidence="3">Right-handed parallel beta-helix repeat-containing protein</fullName>
    </submittedName>
</protein>
<keyword evidence="1" id="KW-0472">Membrane</keyword>
<sequence>MKIIFKKYFFKFIVFILVTILLCSLIYIFYKPNSNINFYISTYGNDNSIGSKSHPFKTLEGARDAIRNTKKNTAIHKDIIVFFRGGNYFINKSIELEKIDSGNKQLSITYKSYKKEKVFFIGGYNLPNTDFKPLTDKTILDKFINKEAAKNILVADFSKYPMDFASSKEIISNAPELFYNNDPMTIARFPNYKFLSTGQVIKKTNDTINSFKYNGNEPLLWNRNKTILMSGYWFHNWSDSTIKVSTIDILNNIISSTTKLPYGIKEGQRFYFFNILEELDKAGEYYIDYDKKLLYFLPNSPIKNSKIQLSVLTAPFIQMTDVSNVTIEGITFENSRTTNIVINNGLNNKIKDCVIRNTSQNAISINGGTNNGVENCEVYNTGTGGLVITGGNRNTLTPCNNYASNNEIYNFSRIKKTYSAAINISGVGIIASHNSIHDAPHTAILFSGNDHLLEYNEIYNVATETDDVGAIYTGRDWTFRGNIIKYNYLHDIDNNIGNFNVSGIYLDDCMSSAEVYGNVFYKVKNPIFIGGGRDNIIENNIIVDCKTSINFDERGLTWDLNELYSNLSKVPYESDIWTNKYPELKYLLKNGSPGIPNNNVIENNLLYQTKMPSISDSVIKYGHVKNNICYDVNPGFVNSTKMDFRLSRNSIIFKENKNFKSIPFENIGRNVLTVIH</sequence>
<evidence type="ECO:0000259" key="2">
    <source>
        <dbReference type="Pfam" id="PF13229"/>
    </source>
</evidence>
<dbReference type="InterPro" id="IPR006626">
    <property type="entry name" value="PbH1"/>
</dbReference>
<dbReference type="AlphaFoldDB" id="A0AA47ELR3"/>
<proteinExistence type="predicted"/>
<keyword evidence="1" id="KW-1133">Transmembrane helix</keyword>
<keyword evidence="1" id="KW-0812">Transmembrane</keyword>
<dbReference type="Proteomes" id="UP001164733">
    <property type="component" value="Chromosome"/>
</dbReference>
<dbReference type="InterPro" id="IPR039448">
    <property type="entry name" value="Beta_helix"/>
</dbReference>
<name>A0AA47ELR3_9CLOT</name>
<organism evidence="3 4">
    <name type="scientific">Clostridium estertheticum</name>
    <dbReference type="NCBI Taxonomy" id="238834"/>
    <lineage>
        <taxon>Bacteria</taxon>
        <taxon>Bacillati</taxon>
        <taxon>Bacillota</taxon>
        <taxon>Clostridia</taxon>
        <taxon>Eubacteriales</taxon>
        <taxon>Clostridiaceae</taxon>
        <taxon>Clostridium</taxon>
    </lineage>
</organism>
<dbReference type="PANTHER" id="PTHR36453">
    <property type="entry name" value="SECRETED PROTEIN-RELATED"/>
    <property type="match status" value="1"/>
</dbReference>
<evidence type="ECO:0000313" key="3">
    <source>
        <dbReference type="EMBL" id="WAG62507.1"/>
    </source>
</evidence>
<evidence type="ECO:0000256" key="1">
    <source>
        <dbReference type="SAM" id="Phobius"/>
    </source>
</evidence>
<feature type="transmembrane region" description="Helical" evidence="1">
    <location>
        <begin position="12"/>
        <end position="30"/>
    </location>
</feature>
<accession>A0AA47ELR3</accession>
<dbReference type="RefSeq" id="WP_216127524.1">
    <property type="nucleotide sequence ID" value="NZ_CP086239.1"/>
</dbReference>
<dbReference type="PANTHER" id="PTHR36453:SF1">
    <property type="entry name" value="RIGHT HANDED BETA HELIX DOMAIN-CONTAINING PROTEIN"/>
    <property type="match status" value="1"/>
</dbReference>